<feature type="domain" description="Peptidase S1" evidence="10">
    <location>
        <begin position="26"/>
        <end position="272"/>
    </location>
</feature>
<gene>
    <name evidence="12" type="primary">6032114</name>
    <name evidence="11" type="ORF">CpipJ_CPIJ001109</name>
</gene>
<dbReference type="CDD" id="cd00190">
    <property type="entry name" value="Tryp_SPc"/>
    <property type="match status" value="1"/>
</dbReference>
<comment type="similarity">
    <text evidence="9">Belongs to the peptidase S1 family. CLIP subfamily.</text>
</comment>
<keyword evidence="13" id="KW-1185">Reference proteome</keyword>
<evidence type="ECO:0000256" key="5">
    <source>
        <dbReference type="ARBA" id="ARBA00022801"/>
    </source>
</evidence>
<dbReference type="GO" id="GO:0006508">
    <property type="term" value="P:proteolysis"/>
    <property type="evidence" value="ECO:0007669"/>
    <property type="project" value="UniProtKB-KW"/>
</dbReference>
<dbReference type="PROSITE" id="PS50240">
    <property type="entry name" value="TRYPSIN_DOM"/>
    <property type="match status" value="1"/>
</dbReference>
<dbReference type="SUPFAM" id="SSF50494">
    <property type="entry name" value="Trypsin-like serine proteases"/>
    <property type="match status" value="1"/>
</dbReference>
<keyword evidence="2" id="KW-0964">Secreted</keyword>
<dbReference type="STRING" id="7176.B0W279"/>
<sequence>MPDLKHHKLIIASRETDQQIRTQNLIVNGFSTYAGQFPWHAALYHRTSATSLEYVCGGSLISDTFVLTAAHCVQDGSREMNTKRVVIFLGLHDRNDFDPAMFQQLLVLEIYTVSGGRWAKLRNDIALLELRSKVRYTDFVQPICIAASEVLVETVGIVAAWGMTEDGYLSQELKSSRMPIVRMIDCLMSDRDSFGHSLDSGMICAGYLNGTAVCNGDSGSGLIAELENGTWFLVGIVSFTARSRNGTICSPSGYGVFVDVQVYLPWIRNVTERSFSEHESLIGSFASNASSKIRIEELQTFPTTTPNSADDIFLHDGECGRKRVELLPMLEKVDSKSGRWPWHGAFYRNDGKTNFFWYLCGVTILTNKFTAFVVLSMALAIASSAAVDSSKKDKRGLWELDDHHDFGFNDHHHGEVVDVHHKEIITKNVHVPYPVEVEKHVPYPVNVPYPVEVVKKVPVVVEKKVPVYVEKKVPVHVDRPVPYPVEVKVPVVQKEYVEVPKPYAVHVEKPVPVYVKKPVYIEKHVPVTVHIKEVHQKKHWGLF</sequence>
<dbReference type="InterPro" id="IPR001254">
    <property type="entry name" value="Trypsin_dom"/>
</dbReference>
<evidence type="ECO:0000256" key="8">
    <source>
        <dbReference type="ARBA" id="ARBA00023157"/>
    </source>
</evidence>
<dbReference type="AlphaFoldDB" id="B0W279"/>
<dbReference type="KEGG" id="cqu:CpipJ_CPIJ001109"/>
<evidence type="ECO:0000313" key="11">
    <source>
        <dbReference type="EMBL" id="EDS28143.1"/>
    </source>
</evidence>
<keyword evidence="7" id="KW-0865">Zymogen</keyword>
<dbReference type="InterPro" id="IPR009003">
    <property type="entry name" value="Peptidase_S1_PA"/>
</dbReference>
<dbReference type="VEuPathDB" id="VectorBase:CQUJHB005466"/>
<evidence type="ECO:0000256" key="4">
    <source>
        <dbReference type="ARBA" id="ARBA00022729"/>
    </source>
</evidence>
<dbReference type="eggNOG" id="KOG3627">
    <property type="taxonomic scope" value="Eukaryota"/>
</dbReference>
<dbReference type="HOGENOM" id="CLU_501792_0_0_1"/>
<dbReference type="GO" id="GO:0004252">
    <property type="term" value="F:serine-type endopeptidase activity"/>
    <property type="evidence" value="ECO:0007669"/>
    <property type="project" value="InterPro"/>
</dbReference>
<dbReference type="PROSITE" id="PS00134">
    <property type="entry name" value="TRYPSIN_HIS"/>
    <property type="match status" value="1"/>
</dbReference>
<dbReference type="GO" id="GO:0005576">
    <property type="term" value="C:extracellular region"/>
    <property type="evidence" value="ECO:0007669"/>
    <property type="project" value="UniProtKB-SubCell"/>
</dbReference>
<dbReference type="Gene3D" id="2.40.10.10">
    <property type="entry name" value="Trypsin-like serine proteases"/>
    <property type="match status" value="1"/>
</dbReference>
<dbReference type="InParanoid" id="B0W279"/>
<evidence type="ECO:0000313" key="13">
    <source>
        <dbReference type="Proteomes" id="UP000002320"/>
    </source>
</evidence>
<dbReference type="OrthoDB" id="7215686at2759"/>
<comment type="subcellular location">
    <subcellularLocation>
        <location evidence="1">Secreted</location>
    </subcellularLocation>
</comment>
<dbReference type="VEuPathDB" id="VectorBase:CPIJ001109"/>
<dbReference type="PANTHER" id="PTHR24252">
    <property type="entry name" value="ACROSIN-RELATED"/>
    <property type="match status" value="1"/>
</dbReference>
<evidence type="ECO:0000256" key="1">
    <source>
        <dbReference type="ARBA" id="ARBA00004613"/>
    </source>
</evidence>
<evidence type="ECO:0000256" key="2">
    <source>
        <dbReference type="ARBA" id="ARBA00022525"/>
    </source>
</evidence>
<protein>
    <submittedName>
        <fullName evidence="11">Serine protease</fullName>
    </submittedName>
</protein>
<dbReference type="EMBL" id="DS231825">
    <property type="protein sequence ID" value="EDS28143.1"/>
    <property type="molecule type" value="Genomic_DNA"/>
</dbReference>
<dbReference type="PRINTS" id="PR00722">
    <property type="entry name" value="CHYMOTRYPSIN"/>
</dbReference>
<dbReference type="InterPro" id="IPR043504">
    <property type="entry name" value="Peptidase_S1_PA_chymotrypsin"/>
</dbReference>
<keyword evidence="4" id="KW-0732">Signal</keyword>
<organism>
    <name type="scientific">Culex quinquefasciatus</name>
    <name type="common">Southern house mosquito</name>
    <name type="synonym">Culex pungens</name>
    <dbReference type="NCBI Taxonomy" id="7176"/>
    <lineage>
        <taxon>Eukaryota</taxon>
        <taxon>Metazoa</taxon>
        <taxon>Ecdysozoa</taxon>
        <taxon>Arthropoda</taxon>
        <taxon>Hexapoda</taxon>
        <taxon>Insecta</taxon>
        <taxon>Pterygota</taxon>
        <taxon>Neoptera</taxon>
        <taxon>Endopterygota</taxon>
        <taxon>Diptera</taxon>
        <taxon>Nematocera</taxon>
        <taxon>Culicoidea</taxon>
        <taxon>Culicidae</taxon>
        <taxon>Culicinae</taxon>
        <taxon>Culicini</taxon>
        <taxon>Culex</taxon>
        <taxon>Culex</taxon>
    </lineage>
</organism>
<dbReference type="InterPro" id="IPR001314">
    <property type="entry name" value="Peptidase_S1A"/>
</dbReference>
<keyword evidence="6" id="KW-0720">Serine protease</keyword>
<evidence type="ECO:0000313" key="12">
    <source>
        <dbReference type="EnsemblMetazoa" id="CPIJ001109-PA"/>
    </source>
</evidence>
<proteinExistence type="inferred from homology"/>
<accession>B0W279</accession>
<dbReference type="VEuPathDB" id="VectorBase:CQUJHB004745"/>
<reference evidence="12" key="2">
    <citation type="submission" date="2021-02" db="UniProtKB">
        <authorList>
            <consortium name="EnsemblMetazoa"/>
        </authorList>
    </citation>
    <scope>IDENTIFICATION</scope>
    <source>
        <strain evidence="12">JHB</strain>
    </source>
</reference>
<dbReference type="SMART" id="SM00020">
    <property type="entry name" value="Tryp_SPc"/>
    <property type="match status" value="1"/>
</dbReference>
<keyword evidence="5" id="KW-0378">Hydrolase</keyword>
<evidence type="ECO:0000256" key="6">
    <source>
        <dbReference type="ARBA" id="ARBA00022825"/>
    </source>
</evidence>
<evidence type="ECO:0000256" key="3">
    <source>
        <dbReference type="ARBA" id="ARBA00022670"/>
    </source>
</evidence>
<dbReference type="Proteomes" id="UP000002320">
    <property type="component" value="Unassembled WGS sequence"/>
</dbReference>
<name>B0W279_CULQU</name>
<dbReference type="Pfam" id="PF00089">
    <property type="entry name" value="Trypsin"/>
    <property type="match status" value="1"/>
</dbReference>
<dbReference type="PANTHER" id="PTHR24252:SF7">
    <property type="entry name" value="HYALIN"/>
    <property type="match status" value="1"/>
</dbReference>
<reference evidence="11" key="1">
    <citation type="submission" date="2007-03" db="EMBL/GenBank/DDBJ databases">
        <title>Annotation of Culex pipiens quinquefasciatus.</title>
        <authorList>
            <consortium name="The Broad Institute Genome Sequencing Platform"/>
            <person name="Atkinson P.W."/>
            <person name="Hemingway J."/>
            <person name="Christensen B.M."/>
            <person name="Higgs S."/>
            <person name="Kodira C."/>
            <person name="Hannick L."/>
            <person name="Megy K."/>
            <person name="O'Leary S."/>
            <person name="Pearson M."/>
            <person name="Haas B.J."/>
            <person name="Mauceli E."/>
            <person name="Wortman J.R."/>
            <person name="Lee N.H."/>
            <person name="Guigo R."/>
            <person name="Stanke M."/>
            <person name="Alvarado L."/>
            <person name="Amedeo P."/>
            <person name="Antoine C.H."/>
            <person name="Arensburger P."/>
            <person name="Bidwell S.L."/>
            <person name="Crawford M."/>
            <person name="Camaro F."/>
            <person name="Devon K."/>
            <person name="Engels R."/>
            <person name="Hammond M."/>
            <person name="Howarth C."/>
            <person name="Koehrsen M."/>
            <person name="Lawson D."/>
            <person name="Montgomery P."/>
            <person name="Nene V."/>
            <person name="Nusbaum C."/>
            <person name="Puiu D."/>
            <person name="Romero-Severson J."/>
            <person name="Severson D.W."/>
            <person name="Shumway M."/>
            <person name="Sisk P."/>
            <person name="Stolte C."/>
            <person name="Zeng Q."/>
            <person name="Eisenstadt E."/>
            <person name="Fraser-Liggett C."/>
            <person name="Strausberg R."/>
            <person name="Galagan J."/>
            <person name="Birren B."/>
            <person name="Collins F.H."/>
        </authorList>
    </citation>
    <scope>NUCLEOTIDE SEQUENCE [LARGE SCALE GENOMIC DNA]</scope>
    <source>
        <strain evidence="11">JHB</strain>
    </source>
</reference>
<evidence type="ECO:0000256" key="9">
    <source>
        <dbReference type="ARBA" id="ARBA00024195"/>
    </source>
</evidence>
<keyword evidence="8" id="KW-1015">Disulfide bond</keyword>
<dbReference type="FunFam" id="2.40.10.10:FF:000146">
    <property type="entry name" value="Serine protease 53"/>
    <property type="match status" value="1"/>
</dbReference>
<dbReference type="EnsemblMetazoa" id="CPIJ001109-RA">
    <property type="protein sequence ID" value="CPIJ001109-PA"/>
    <property type="gene ID" value="CPIJ001109"/>
</dbReference>
<evidence type="ECO:0000256" key="7">
    <source>
        <dbReference type="ARBA" id="ARBA00023145"/>
    </source>
</evidence>
<keyword evidence="3 11" id="KW-0645">Protease</keyword>
<dbReference type="InterPro" id="IPR018114">
    <property type="entry name" value="TRYPSIN_HIS"/>
</dbReference>
<evidence type="ECO:0000259" key="10">
    <source>
        <dbReference type="PROSITE" id="PS50240"/>
    </source>
</evidence>